<name>A0ABU2Y8B8_9FLAO</name>
<dbReference type="PROSITE" id="PS51819">
    <property type="entry name" value="VOC"/>
    <property type="match status" value="1"/>
</dbReference>
<keyword evidence="1" id="KW-0732">Signal</keyword>
<dbReference type="InterPro" id="IPR004360">
    <property type="entry name" value="Glyas_Fos-R_dOase_dom"/>
</dbReference>
<evidence type="ECO:0000313" key="3">
    <source>
        <dbReference type="EMBL" id="MDT0553967.1"/>
    </source>
</evidence>
<dbReference type="SUPFAM" id="SSF54593">
    <property type="entry name" value="Glyoxalase/Bleomycin resistance protein/Dihydroxybiphenyl dioxygenase"/>
    <property type="match status" value="1"/>
</dbReference>
<dbReference type="PANTHER" id="PTHR46142">
    <property type="match status" value="1"/>
</dbReference>
<dbReference type="Pfam" id="PF00903">
    <property type="entry name" value="Glyoxalase"/>
    <property type="match status" value="1"/>
</dbReference>
<dbReference type="RefSeq" id="WP_311594051.1">
    <property type="nucleotide sequence ID" value="NZ_JAVRHV010000006.1"/>
</dbReference>
<keyword evidence="4" id="KW-1185">Reference proteome</keyword>
<evidence type="ECO:0000259" key="2">
    <source>
        <dbReference type="PROSITE" id="PS51819"/>
    </source>
</evidence>
<dbReference type="InterPro" id="IPR029068">
    <property type="entry name" value="Glyas_Bleomycin-R_OHBP_Dase"/>
</dbReference>
<accession>A0ABU2Y8B8</accession>
<dbReference type="EMBL" id="JAVRHV010000006">
    <property type="protein sequence ID" value="MDT0553967.1"/>
    <property type="molecule type" value="Genomic_DNA"/>
</dbReference>
<dbReference type="PANTHER" id="PTHR46142:SF8">
    <property type="entry name" value="EXPRESSED PROTEIN"/>
    <property type="match status" value="1"/>
</dbReference>
<organism evidence="3 4">
    <name type="scientific">Urechidicola vernalis</name>
    <dbReference type="NCBI Taxonomy" id="3075600"/>
    <lineage>
        <taxon>Bacteria</taxon>
        <taxon>Pseudomonadati</taxon>
        <taxon>Bacteroidota</taxon>
        <taxon>Flavobacteriia</taxon>
        <taxon>Flavobacteriales</taxon>
        <taxon>Flavobacteriaceae</taxon>
        <taxon>Urechidicola</taxon>
    </lineage>
</organism>
<dbReference type="Proteomes" id="UP001252186">
    <property type="component" value="Unassembled WGS sequence"/>
</dbReference>
<sequence>MVRKTKTSRLILCNSFFSLALLFLSYNAFSQSFEFSNSHLALHVKDVSVSADFYSKVLHITEMETPEGIPSTTRWFQLADQSEIHLIESKELVKLPKGIHLSIATNHLKELMKHLKSFNIHFENWWGEATVTNMRGDNVEQIYFQDPDGYWIEVNDDVK</sequence>
<dbReference type="InterPro" id="IPR037523">
    <property type="entry name" value="VOC_core"/>
</dbReference>
<gene>
    <name evidence="3" type="ORF">RM519_11965</name>
</gene>
<evidence type="ECO:0000256" key="1">
    <source>
        <dbReference type="SAM" id="SignalP"/>
    </source>
</evidence>
<reference evidence="3 4" key="1">
    <citation type="submission" date="2023-09" db="EMBL/GenBank/DDBJ databases">
        <authorList>
            <person name="Rey-Velasco X."/>
        </authorList>
    </citation>
    <scope>NUCLEOTIDE SEQUENCE [LARGE SCALE GENOMIC DNA]</scope>
    <source>
        <strain evidence="3 4">P050</strain>
    </source>
</reference>
<feature type="chain" id="PRO_5047494332" evidence="1">
    <location>
        <begin position="31"/>
        <end position="159"/>
    </location>
</feature>
<protein>
    <submittedName>
        <fullName evidence="3">VOC family protein</fullName>
    </submittedName>
</protein>
<proteinExistence type="predicted"/>
<dbReference type="Gene3D" id="3.10.180.10">
    <property type="entry name" value="2,3-Dihydroxybiphenyl 1,2-Dioxygenase, domain 1"/>
    <property type="match status" value="1"/>
</dbReference>
<feature type="signal peptide" evidence="1">
    <location>
        <begin position="1"/>
        <end position="30"/>
    </location>
</feature>
<feature type="domain" description="VOC" evidence="2">
    <location>
        <begin position="36"/>
        <end position="157"/>
    </location>
</feature>
<comment type="caution">
    <text evidence="3">The sequence shown here is derived from an EMBL/GenBank/DDBJ whole genome shotgun (WGS) entry which is preliminary data.</text>
</comment>
<evidence type="ECO:0000313" key="4">
    <source>
        <dbReference type="Proteomes" id="UP001252186"/>
    </source>
</evidence>